<protein>
    <submittedName>
        <fullName evidence="3">Uncharacterized protein</fullName>
    </submittedName>
</protein>
<evidence type="ECO:0000256" key="2">
    <source>
        <dbReference type="SAM" id="Phobius"/>
    </source>
</evidence>
<evidence type="ECO:0000313" key="3">
    <source>
        <dbReference type="EMBL" id="NCS56665.1"/>
    </source>
</evidence>
<name>A0A966FY76_MICAE</name>
<proteinExistence type="predicted"/>
<dbReference type="Proteomes" id="UP000799330">
    <property type="component" value="Unassembled WGS sequence"/>
</dbReference>
<keyword evidence="2" id="KW-1133">Transmembrane helix</keyword>
<reference evidence="3" key="1">
    <citation type="journal article" date="2019" name="Mol. Ecol.">
        <title>Genome evolution and host-microbiome shifts correspond with intraspecific niche divergence within harmful algal bloom-forming Microcystis aeruginosa.</title>
        <authorList>
            <person name="Jackrel S.L."/>
            <person name="White J.D."/>
            <person name="Evans J.T."/>
            <person name="Buffin K."/>
            <person name="Hayden K."/>
            <person name="Sarnelle O."/>
            <person name="Denef V.J."/>
        </authorList>
    </citation>
    <scope>NUCLEOTIDE SEQUENCE</scope>
    <source>
        <strain evidence="3">G11-04</strain>
    </source>
</reference>
<comment type="caution">
    <text evidence="3">The sequence shown here is derived from an EMBL/GenBank/DDBJ whole genome shotgun (WGS) entry which is preliminary data.</text>
</comment>
<accession>A0A966FY76</accession>
<gene>
    <name evidence="3" type="ORF">GPJ16_06795</name>
</gene>
<feature type="region of interest" description="Disordered" evidence="1">
    <location>
        <begin position="77"/>
        <end position="107"/>
    </location>
</feature>
<dbReference type="AlphaFoldDB" id="A0A966FY76"/>
<dbReference type="EMBL" id="JAADAI010000064">
    <property type="protein sequence ID" value="NCS56665.1"/>
    <property type="molecule type" value="Genomic_DNA"/>
</dbReference>
<sequence length="107" mass="12506">MLFDLNYFPITVIFLVCISAYLVIRNSSRIKDSMILFCLSHVQFHDKISLLWYSYQQYLIILSCTVFKLRIGYFSTKEQTTSPRSPTVLTSKLDSQQLSTSRSYNNN</sequence>
<feature type="transmembrane region" description="Helical" evidence="2">
    <location>
        <begin position="6"/>
        <end position="24"/>
    </location>
</feature>
<organism evidence="3 4">
    <name type="scientific">Microcystis aeruginosa G11-04</name>
    <dbReference type="NCBI Taxonomy" id="2685956"/>
    <lineage>
        <taxon>Bacteria</taxon>
        <taxon>Bacillati</taxon>
        <taxon>Cyanobacteriota</taxon>
        <taxon>Cyanophyceae</taxon>
        <taxon>Oscillatoriophycideae</taxon>
        <taxon>Chroococcales</taxon>
        <taxon>Microcystaceae</taxon>
        <taxon>Microcystis</taxon>
    </lineage>
</organism>
<evidence type="ECO:0000313" key="4">
    <source>
        <dbReference type="Proteomes" id="UP000799330"/>
    </source>
</evidence>
<keyword evidence="2" id="KW-0472">Membrane</keyword>
<keyword evidence="2" id="KW-0812">Transmembrane</keyword>
<evidence type="ECO:0000256" key="1">
    <source>
        <dbReference type="SAM" id="MobiDB-lite"/>
    </source>
</evidence>